<accession>A0P505</accession>
<organism evidence="16 17">
    <name type="scientific">Methylophilales bacterium HTCC2181</name>
    <dbReference type="NCBI Taxonomy" id="383631"/>
    <lineage>
        <taxon>Bacteria</taxon>
        <taxon>Pseudomonadati</taxon>
        <taxon>Pseudomonadota</taxon>
        <taxon>Betaproteobacteria</taxon>
        <taxon>Nitrosomonadales</taxon>
        <taxon>OM43 clade</taxon>
    </lineage>
</organism>
<dbReference type="PANTHER" id="PTHR12428">
    <property type="entry name" value="OXA1"/>
    <property type="match status" value="1"/>
</dbReference>
<evidence type="ECO:0000256" key="3">
    <source>
        <dbReference type="ARBA" id="ARBA00015325"/>
    </source>
</evidence>
<comment type="function">
    <text evidence="13">Required for the insertion and/or proper folding and/or complex formation of integral membrane proteins into the membrane. Involved in integration of membrane proteins that insert both dependently and independently of the Sec translocase complex, as well as at least some lipoproteins. Aids folding of multispanning membrane proteins.</text>
</comment>
<dbReference type="GO" id="GO:0032977">
    <property type="term" value="F:membrane insertase activity"/>
    <property type="evidence" value="ECO:0007669"/>
    <property type="project" value="InterPro"/>
</dbReference>
<evidence type="ECO:0000256" key="9">
    <source>
        <dbReference type="ARBA" id="ARBA00023136"/>
    </source>
</evidence>
<evidence type="ECO:0000256" key="12">
    <source>
        <dbReference type="ARBA" id="ARBA00033342"/>
    </source>
</evidence>
<keyword evidence="6 13" id="KW-0812">Transmembrane</keyword>
<feature type="transmembrane region" description="Helical" evidence="13">
    <location>
        <begin position="410"/>
        <end position="433"/>
    </location>
</feature>
<evidence type="ECO:0000256" key="6">
    <source>
        <dbReference type="ARBA" id="ARBA00022692"/>
    </source>
</evidence>
<dbReference type="InterPro" id="IPR001708">
    <property type="entry name" value="YidC/ALB3/OXA1/COX18"/>
</dbReference>
<feature type="transmembrane region" description="Helical" evidence="13">
    <location>
        <begin position="344"/>
        <end position="363"/>
    </location>
</feature>
<dbReference type="GO" id="GO:0051205">
    <property type="term" value="P:protein insertion into membrane"/>
    <property type="evidence" value="ECO:0007669"/>
    <property type="project" value="TreeGrafter"/>
</dbReference>
<dbReference type="Pfam" id="PF02096">
    <property type="entry name" value="60KD_IMP"/>
    <property type="match status" value="1"/>
</dbReference>
<comment type="subunit">
    <text evidence="13">Interacts with the Sec translocase complex via SecD. Specifically interacts with transmembrane segments of nascent integral membrane proteins during membrane integration.</text>
</comment>
<reference evidence="16 17" key="1">
    <citation type="submission" date="2006-11" db="EMBL/GenBank/DDBJ databases">
        <authorList>
            <person name="Giovannoni S."/>
            <person name="Vergin K."/>
            <person name="Ferriera S."/>
            <person name="Johnson J."/>
            <person name="Kravitz S."/>
            <person name="Beeson K."/>
            <person name="Sutton G."/>
            <person name="Rogers Y.-H."/>
            <person name="Friedman R."/>
            <person name="Frazier M."/>
            <person name="Venter J.C."/>
        </authorList>
    </citation>
    <scope>NUCLEOTIDE SEQUENCE [LARGE SCALE GENOMIC DNA]</scope>
    <source>
        <strain evidence="16 17">HTCC2181</strain>
    </source>
</reference>
<dbReference type="PANTHER" id="PTHR12428:SF65">
    <property type="entry name" value="CYTOCHROME C OXIDASE ASSEMBLY PROTEIN COX18, MITOCHONDRIAL"/>
    <property type="match status" value="1"/>
</dbReference>
<dbReference type="EMBL" id="AAUX01000001">
    <property type="protein sequence ID" value="EAV46615.1"/>
    <property type="molecule type" value="Genomic_DNA"/>
</dbReference>
<evidence type="ECO:0000313" key="17">
    <source>
        <dbReference type="Proteomes" id="UP000054262"/>
    </source>
</evidence>
<dbReference type="OrthoDB" id="9780552at2"/>
<dbReference type="NCBIfam" id="TIGR03592">
    <property type="entry name" value="yidC_oxa1_cterm"/>
    <property type="match status" value="1"/>
</dbReference>
<feature type="domain" description="Membrane insertase YidC/Oxa/ALB C-terminal" evidence="14">
    <location>
        <begin position="347"/>
        <end position="533"/>
    </location>
</feature>
<dbReference type="CDD" id="cd19961">
    <property type="entry name" value="EcYidC-like_peri"/>
    <property type="match status" value="1"/>
</dbReference>
<dbReference type="InterPro" id="IPR038221">
    <property type="entry name" value="YidC_periplasmic_sf"/>
</dbReference>
<comment type="caution">
    <text evidence="16">The sequence shown here is derived from an EMBL/GenBank/DDBJ whole genome shotgun (WGS) entry which is preliminary data.</text>
</comment>
<name>A0P505_9PROT</name>
<dbReference type="AlphaFoldDB" id="A0P505"/>
<keyword evidence="10 13" id="KW-0143">Chaperone</keyword>
<dbReference type="GO" id="GO:0015031">
    <property type="term" value="P:protein transport"/>
    <property type="evidence" value="ECO:0007669"/>
    <property type="project" value="UniProtKB-KW"/>
</dbReference>
<keyword evidence="17" id="KW-1185">Reference proteome</keyword>
<dbReference type="InterPro" id="IPR028053">
    <property type="entry name" value="Membr_insert_YidC_N"/>
</dbReference>
<proteinExistence type="inferred from homology"/>
<evidence type="ECO:0000256" key="1">
    <source>
        <dbReference type="ARBA" id="ARBA00004429"/>
    </source>
</evidence>
<evidence type="ECO:0000313" key="16">
    <source>
        <dbReference type="EMBL" id="EAV46615.1"/>
    </source>
</evidence>
<dbReference type="PRINTS" id="PR01900">
    <property type="entry name" value="YIDCPROTEIN"/>
</dbReference>
<feature type="transmembrane region" description="Helical" evidence="13">
    <location>
        <begin position="456"/>
        <end position="478"/>
    </location>
</feature>
<keyword evidence="5 13" id="KW-1003">Cell membrane</keyword>
<comment type="similarity">
    <text evidence="2 13">Belongs to the OXA1/ALB3/YidC family. Type 1 subfamily.</text>
</comment>
<dbReference type="GO" id="GO:0005886">
    <property type="term" value="C:plasma membrane"/>
    <property type="evidence" value="ECO:0007669"/>
    <property type="project" value="UniProtKB-SubCell"/>
</dbReference>
<dbReference type="Pfam" id="PF14849">
    <property type="entry name" value="YidC_periplas"/>
    <property type="match status" value="1"/>
</dbReference>
<dbReference type="InterPro" id="IPR019998">
    <property type="entry name" value="Membr_insert_YidC"/>
</dbReference>
<evidence type="ECO:0000256" key="8">
    <source>
        <dbReference type="ARBA" id="ARBA00022989"/>
    </source>
</evidence>
<evidence type="ECO:0000259" key="15">
    <source>
        <dbReference type="Pfam" id="PF14849"/>
    </source>
</evidence>
<dbReference type="NCBIfam" id="NF002352">
    <property type="entry name" value="PRK01318.1-3"/>
    <property type="match status" value="1"/>
</dbReference>
<comment type="subcellular location">
    <subcellularLocation>
        <location evidence="1">Cell inner membrane</location>
        <topology evidence="1">Multi-pass membrane protein</topology>
    </subcellularLocation>
    <subcellularLocation>
        <location evidence="13">Cell membrane</location>
        <topology evidence="13">Multi-pass membrane protein</topology>
    </subcellularLocation>
</comment>
<evidence type="ECO:0000256" key="4">
    <source>
        <dbReference type="ARBA" id="ARBA00022448"/>
    </source>
</evidence>
<dbReference type="PRINTS" id="PR00701">
    <property type="entry name" value="60KDINNERMP"/>
</dbReference>
<evidence type="ECO:0000256" key="7">
    <source>
        <dbReference type="ARBA" id="ARBA00022927"/>
    </source>
</evidence>
<feature type="domain" description="Membrane insertase YidC N-terminal" evidence="15">
    <location>
        <begin position="70"/>
        <end position="335"/>
    </location>
</feature>
<evidence type="ECO:0000256" key="10">
    <source>
        <dbReference type="ARBA" id="ARBA00023186"/>
    </source>
</evidence>
<sequence>METKRLILFVVFSFSLLLLWDSWQKEQTPIETVGVTEKISDSSIPSSSAQLTNNMPASNLGFQLAQTPYITVTTDLYNISISNVGGDIRSLELLKHKDGEGAPYLMMSDNANPLLYVAQTGLLGGDLPSHKDIYSAMRASYQMNDNELVVPLVFENSAVKVTKTYRFTKNSYVIQVTYSLLNKSLNTIKSSVYLQFIHDGTTHQGSAMMPSFTGTAYFNNKDKFTKLAFDDVDKKPFSLVTSDGWIGIIQRYFAGAWILPSETSRELYSKKVADNIYASGTLAFLGEIDPGSTKLFTSELFVGPQSKDDLAAAAEGLSYAVDYGWLTFIASPLFSVLSGIQKAVINWGVAIILLTILIKLLFYPLSAASYRSMAQMREVAPRLQSMKEKFGDDKQKMQQAMMELYKTEKINPLGGCLPILVQIPVFIALYWVLLGSVELRGAPFLYISDLSVPDSLFGTLWFVPLGPLPLLMAASMFLQMKLNPKPTDPMQARLMMMMPIIFSIFFFFFPAGLVLYWLVNNILSIGQQWYVNNKIHAEALKKKGNA</sequence>
<evidence type="ECO:0000256" key="2">
    <source>
        <dbReference type="ARBA" id="ARBA00010527"/>
    </source>
</evidence>
<gene>
    <name evidence="13" type="primary">yidC</name>
    <name evidence="16" type="ORF">MB2181_01040</name>
</gene>
<feature type="transmembrane region" description="Helical" evidence="13">
    <location>
        <begin position="499"/>
        <end position="519"/>
    </location>
</feature>
<dbReference type="NCBIfam" id="TIGR03593">
    <property type="entry name" value="yidC_nterm"/>
    <property type="match status" value="1"/>
</dbReference>
<keyword evidence="4 13" id="KW-0813">Transport</keyword>
<dbReference type="InterPro" id="IPR028055">
    <property type="entry name" value="YidC/Oxa/ALB_C"/>
</dbReference>
<evidence type="ECO:0000259" key="14">
    <source>
        <dbReference type="Pfam" id="PF02096"/>
    </source>
</evidence>
<protein>
    <recommendedName>
        <fullName evidence="3 13">Membrane protein insertase YidC</fullName>
    </recommendedName>
    <alternativeName>
        <fullName evidence="12 13">Foldase YidC</fullName>
    </alternativeName>
    <alternativeName>
        <fullName evidence="11 13">Membrane integrase YidC</fullName>
    </alternativeName>
    <alternativeName>
        <fullName evidence="13">Membrane protein YidC</fullName>
    </alternativeName>
</protein>
<dbReference type="Gene3D" id="2.70.98.90">
    <property type="match status" value="1"/>
</dbReference>
<keyword evidence="8 13" id="KW-1133">Transmembrane helix</keyword>
<dbReference type="InterPro" id="IPR047196">
    <property type="entry name" value="YidC_ALB_C"/>
</dbReference>
<evidence type="ECO:0000256" key="11">
    <source>
        <dbReference type="ARBA" id="ARBA00033245"/>
    </source>
</evidence>
<keyword evidence="7 13" id="KW-0653">Protein transport</keyword>
<dbReference type="CDD" id="cd20070">
    <property type="entry name" value="5TM_YidC_Alb3"/>
    <property type="match status" value="1"/>
</dbReference>
<dbReference type="HAMAP" id="MF_01810">
    <property type="entry name" value="YidC_type1"/>
    <property type="match status" value="1"/>
</dbReference>
<dbReference type="Proteomes" id="UP000054262">
    <property type="component" value="Unassembled WGS sequence"/>
</dbReference>
<keyword evidence="9 13" id="KW-0472">Membrane</keyword>
<evidence type="ECO:0000256" key="5">
    <source>
        <dbReference type="ARBA" id="ARBA00022475"/>
    </source>
</evidence>
<evidence type="ECO:0000256" key="13">
    <source>
        <dbReference type="HAMAP-Rule" id="MF_01810"/>
    </source>
</evidence>